<proteinExistence type="predicted"/>
<name>A0A7W9HFA0_9PSEU</name>
<sequence>MTDSTATPTIDVTELRELVADVLDLPIEKVTDDAHFVEDLGVDSLLSLELAVSLERHYQIKIESNEVSDVVRMRDVMRLLDGKLAGR</sequence>
<dbReference type="InterPro" id="IPR006162">
    <property type="entry name" value="Ppantetheine_attach_site"/>
</dbReference>
<organism evidence="4 5">
    <name type="scientific">Saccharothrix ecbatanensis</name>
    <dbReference type="NCBI Taxonomy" id="1105145"/>
    <lineage>
        <taxon>Bacteria</taxon>
        <taxon>Bacillati</taxon>
        <taxon>Actinomycetota</taxon>
        <taxon>Actinomycetes</taxon>
        <taxon>Pseudonocardiales</taxon>
        <taxon>Pseudonocardiaceae</taxon>
        <taxon>Saccharothrix</taxon>
    </lineage>
</organism>
<keyword evidence="2" id="KW-0597">Phosphoprotein</keyword>
<keyword evidence="5" id="KW-1185">Reference proteome</keyword>
<evidence type="ECO:0000256" key="1">
    <source>
        <dbReference type="ARBA" id="ARBA00022450"/>
    </source>
</evidence>
<dbReference type="InterPro" id="IPR036736">
    <property type="entry name" value="ACP-like_sf"/>
</dbReference>
<reference evidence="4 5" key="1">
    <citation type="submission" date="2020-08" db="EMBL/GenBank/DDBJ databases">
        <title>Sequencing the genomes of 1000 actinobacteria strains.</title>
        <authorList>
            <person name="Klenk H.-P."/>
        </authorList>
    </citation>
    <scope>NUCLEOTIDE SEQUENCE [LARGE SCALE GENOMIC DNA]</scope>
    <source>
        <strain evidence="4 5">DSM 45486</strain>
    </source>
</reference>
<dbReference type="PROSITE" id="PS00012">
    <property type="entry name" value="PHOSPHOPANTETHEINE"/>
    <property type="match status" value="1"/>
</dbReference>
<feature type="domain" description="Carrier" evidence="3">
    <location>
        <begin position="6"/>
        <end position="84"/>
    </location>
</feature>
<keyword evidence="1" id="KW-0596">Phosphopantetheine</keyword>
<dbReference type="InterPro" id="IPR009081">
    <property type="entry name" value="PP-bd_ACP"/>
</dbReference>
<evidence type="ECO:0000256" key="2">
    <source>
        <dbReference type="ARBA" id="ARBA00022553"/>
    </source>
</evidence>
<dbReference type="Gene3D" id="1.10.1200.10">
    <property type="entry name" value="ACP-like"/>
    <property type="match status" value="1"/>
</dbReference>
<dbReference type="PROSITE" id="PS50075">
    <property type="entry name" value="CARRIER"/>
    <property type="match status" value="1"/>
</dbReference>
<dbReference type="RefSeq" id="WP_184915986.1">
    <property type="nucleotide sequence ID" value="NZ_JACHMO010000001.1"/>
</dbReference>
<dbReference type="SMART" id="SM01294">
    <property type="entry name" value="PKS_PP_betabranch"/>
    <property type="match status" value="1"/>
</dbReference>
<evidence type="ECO:0000313" key="4">
    <source>
        <dbReference type="EMBL" id="MBB5800888.1"/>
    </source>
</evidence>
<comment type="caution">
    <text evidence="4">The sequence shown here is derived from an EMBL/GenBank/DDBJ whole genome shotgun (WGS) entry which is preliminary data.</text>
</comment>
<dbReference type="Proteomes" id="UP000552097">
    <property type="component" value="Unassembled WGS sequence"/>
</dbReference>
<protein>
    <submittedName>
        <fullName evidence="4">Acyl carrier protein</fullName>
    </submittedName>
</protein>
<dbReference type="Pfam" id="PF00550">
    <property type="entry name" value="PP-binding"/>
    <property type="match status" value="1"/>
</dbReference>
<evidence type="ECO:0000259" key="3">
    <source>
        <dbReference type="PROSITE" id="PS50075"/>
    </source>
</evidence>
<evidence type="ECO:0000313" key="5">
    <source>
        <dbReference type="Proteomes" id="UP000552097"/>
    </source>
</evidence>
<dbReference type="SUPFAM" id="SSF47336">
    <property type="entry name" value="ACP-like"/>
    <property type="match status" value="1"/>
</dbReference>
<dbReference type="AlphaFoldDB" id="A0A7W9HFA0"/>
<dbReference type="EMBL" id="JACHMO010000001">
    <property type="protein sequence ID" value="MBB5800888.1"/>
    <property type="molecule type" value="Genomic_DNA"/>
</dbReference>
<gene>
    <name evidence="4" type="ORF">F4560_000656</name>
</gene>
<accession>A0A7W9HFA0</accession>